<dbReference type="PIRSF" id="PIRSF001112">
    <property type="entry name" value="Epoxide_hydrolase"/>
    <property type="match status" value="1"/>
</dbReference>
<evidence type="ECO:0000313" key="5">
    <source>
        <dbReference type="EMBL" id="KAF2708440.1"/>
    </source>
</evidence>
<sequence length="397" mass="45556">MSYDIVPKGATLNPRKFELKVPQQEVDEFYQLLKLSPLAPKTYENTRTDPNLFGVNHEWMTEAKNHWVSSYDWRRREDYINSFPNYKVQIKDDDGYEFDMHFAALFSEKQDAVPIAFLHGWPGSFLEFLSIMNLVRKKYSPQDLPYHVIVPSLPGYTLSSGPPLDKDFKTADIARIIDKLMVGLGFQSYMGQGGDIGSYTCRPLALHAGCKAVHLNFNMMIQPKNPDGDISATERKGLDRAEDFSERASAYAIEHGTRPATIGFVLQSSPIALFAWISEKFITWTDETPPLDDILDSVTLYWFTQSFPRCIYPYREYHGARTTSGLGPHSQPEYHFKKPFGYSYFPMELAPMPLAWVKASGDLVWYREHDRGGHFAAMEKPDVLLDDVEDFVKQVWK</sequence>
<dbReference type="InterPro" id="IPR000639">
    <property type="entry name" value="Epox_hydrolase-like"/>
</dbReference>
<comment type="similarity">
    <text evidence="1">Belongs to the peptidase S33 family.</text>
</comment>
<dbReference type="PRINTS" id="PR00412">
    <property type="entry name" value="EPOXHYDRLASE"/>
</dbReference>
<dbReference type="InterPro" id="IPR016292">
    <property type="entry name" value="Epoxide_hydrolase"/>
</dbReference>
<gene>
    <name evidence="5" type="ORF">K504DRAFT_409546</name>
</gene>
<dbReference type="PANTHER" id="PTHR21661">
    <property type="entry name" value="EPOXIDE HYDROLASE 1-RELATED"/>
    <property type="match status" value="1"/>
</dbReference>
<dbReference type="Pfam" id="PF06441">
    <property type="entry name" value="EHN"/>
    <property type="match status" value="1"/>
</dbReference>
<dbReference type="InterPro" id="IPR029058">
    <property type="entry name" value="AB_hydrolase_fold"/>
</dbReference>
<accession>A0A6G1K6P1</accession>
<dbReference type="PANTHER" id="PTHR21661:SF39">
    <property type="entry name" value="HYDROLASE, PUTATIVE (AFU_ORTHOLOGUE AFUA_3G08960)-RELATED"/>
    <property type="match status" value="1"/>
</dbReference>
<evidence type="ECO:0000256" key="2">
    <source>
        <dbReference type="ARBA" id="ARBA00022801"/>
    </source>
</evidence>
<dbReference type="EMBL" id="MU005772">
    <property type="protein sequence ID" value="KAF2708440.1"/>
    <property type="molecule type" value="Genomic_DNA"/>
</dbReference>
<protein>
    <submittedName>
        <fullName evidence="5">Alpha/beta-hydrolase</fullName>
    </submittedName>
</protein>
<dbReference type="SUPFAM" id="SSF53474">
    <property type="entry name" value="alpha/beta-Hydrolases"/>
    <property type="match status" value="1"/>
</dbReference>
<proteinExistence type="inferred from homology"/>
<dbReference type="InterPro" id="IPR010497">
    <property type="entry name" value="Epoxide_hydro_N"/>
</dbReference>
<dbReference type="Proteomes" id="UP000799428">
    <property type="component" value="Unassembled WGS sequence"/>
</dbReference>
<feature type="active site" description="Proton donor" evidence="3">
    <location>
        <position position="374"/>
    </location>
</feature>
<dbReference type="GO" id="GO:0097176">
    <property type="term" value="P:epoxide metabolic process"/>
    <property type="evidence" value="ECO:0007669"/>
    <property type="project" value="TreeGrafter"/>
</dbReference>
<feature type="active site" description="Proton donor" evidence="3">
    <location>
        <position position="314"/>
    </location>
</feature>
<organism evidence="5 6">
    <name type="scientific">Pleomassaria siparia CBS 279.74</name>
    <dbReference type="NCBI Taxonomy" id="1314801"/>
    <lineage>
        <taxon>Eukaryota</taxon>
        <taxon>Fungi</taxon>
        <taxon>Dikarya</taxon>
        <taxon>Ascomycota</taxon>
        <taxon>Pezizomycotina</taxon>
        <taxon>Dothideomycetes</taxon>
        <taxon>Pleosporomycetidae</taxon>
        <taxon>Pleosporales</taxon>
        <taxon>Pleomassariaceae</taxon>
        <taxon>Pleomassaria</taxon>
    </lineage>
</organism>
<dbReference type="Gene3D" id="3.40.50.1820">
    <property type="entry name" value="alpha/beta hydrolase"/>
    <property type="match status" value="1"/>
</dbReference>
<evidence type="ECO:0000313" key="6">
    <source>
        <dbReference type="Proteomes" id="UP000799428"/>
    </source>
</evidence>
<evidence type="ECO:0000259" key="4">
    <source>
        <dbReference type="Pfam" id="PF06441"/>
    </source>
</evidence>
<keyword evidence="6" id="KW-1185">Reference proteome</keyword>
<evidence type="ECO:0000256" key="1">
    <source>
        <dbReference type="ARBA" id="ARBA00010088"/>
    </source>
</evidence>
<feature type="active site" description="Nucleophile" evidence="3">
    <location>
        <position position="195"/>
    </location>
</feature>
<keyword evidence="2 5" id="KW-0378">Hydrolase</keyword>
<name>A0A6G1K6P1_9PLEO</name>
<dbReference type="GO" id="GO:0004301">
    <property type="term" value="F:epoxide hydrolase activity"/>
    <property type="evidence" value="ECO:0007669"/>
    <property type="project" value="TreeGrafter"/>
</dbReference>
<dbReference type="AlphaFoldDB" id="A0A6G1K6P1"/>
<reference evidence="5" key="1">
    <citation type="journal article" date="2020" name="Stud. Mycol.">
        <title>101 Dothideomycetes genomes: a test case for predicting lifestyles and emergence of pathogens.</title>
        <authorList>
            <person name="Haridas S."/>
            <person name="Albert R."/>
            <person name="Binder M."/>
            <person name="Bloem J."/>
            <person name="Labutti K."/>
            <person name="Salamov A."/>
            <person name="Andreopoulos B."/>
            <person name="Baker S."/>
            <person name="Barry K."/>
            <person name="Bills G."/>
            <person name="Bluhm B."/>
            <person name="Cannon C."/>
            <person name="Castanera R."/>
            <person name="Culley D."/>
            <person name="Daum C."/>
            <person name="Ezra D."/>
            <person name="Gonzalez J."/>
            <person name="Henrissat B."/>
            <person name="Kuo A."/>
            <person name="Liang C."/>
            <person name="Lipzen A."/>
            <person name="Lutzoni F."/>
            <person name="Magnuson J."/>
            <person name="Mondo S."/>
            <person name="Nolan M."/>
            <person name="Ohm R."/>
            <person name="Pangilinan J."/>
            <person name="Park H.-J."/>
            <person name="Ramirez L."/>
            <person name="Alfaro M."/>
            <person name="Sun H."/>
            <person name="Tritt A."/>
            <person name="Yoshinaga Y."/>
            <person name="Zwiers L.-H."/>
            <person name="Turgeon B."/>
            <person name="Goodwin S."/>
            <person name="Spatafora J."/>
            <person name="Crous P."/>
            <person name="Grigoriev I."/>
        </authorList>
    </citation>
    <scope>NUCLEOTIDE SEQUENCE</scope>
    <source>
        <strain evidence="5">CBS 279.74</strain>
    </source>
</reference>
<dbReference type="OrthoDB" id="7130006at2759"/>
<evidence type="ECO:0000256" key="3">
    <source>
        <dbReference type="PIRSR" id="PIRSR001112-1"/>
    </source>
</evidence>
<feature type="domain" description="Epoxide hydrolase N-terminal" evidence="4">
    <location>
        <begin position="15"/>
        <end position="128"/>
    </location>
</feature>